<dbReference type="Gene3D" id="2.120.10.30">
    <property type="entry name" value="TolB, C-terminal domain"/>
    <property type="match status" value="1"/>
</dbReference>
<sequence>MNSKGEFWVALHAKRSVFAQLSVSDLELGKALLKLPITVQQLDNLLAGGQPHATAIKLSEDGQVLEVLEDVEGKTLRSISEVQEKQGKLWFGSVLMPFLGVYGL</sequence>
<dbReference type="Proteomes" id="UP001234989">
    <property type="component" value="Chromosome 7"/>
</dbReference>
<reference evidence="1" key="1">
    <citation type="submission" date="2023-08" db="EMBL/GenBank/DDBJ databases">
        <title>A de novo genome assembly of Solanum verrucosum Schlechtendal, a Mexican diploid species geographically isolated from the other diploid A-genome species in potato relatives.</title>
        <authorList>
            <person name="Hosaka K."/>
        </authorList>
    </citation>
    <scope>NUCLEOTIDE SEQUENCE</scope>
    <source>
        <tissue evidence="1">Young leaves</tissue>
    </source>
</reference>
<dbReference type="PANTHER" id="PTHR10426:SF119">
    <property type="entry name" value="PROTEIN STRICTOSIDINE SYNTHASE-LIKE 10-LIKE"/>
    <property type="match status" value="1"/>
</dbReference>
<dbReference type="PANTHER" id="PTHR10426">
    <property type="entry name" value="STRICTOSIDINE SYNTHASE-RELATED"/>
    <property type="match status" value="1"/>
</dbReference>
<dbReference type="EMBL" id="CP133618">
    <property type="protein sequence ID" value="WMV39450.1"/>
    <property type="molecule type" value="Genomic_DNA"/>
</dbReference>
<dbReference type="AlphaFoldDB" id="A0AAF0U5A4"/>
<dbReference type="GO" id="GO:0012505">
    <property type="term" value="C:endomembrane system"/>
    <property type="evidence" value="ECO:0007669"/>
    <property type="project" value="TreeGrafter"/>
</dbReference>
<organism evidence="1 2">
    <name type="scientific">Solanum verrucosum</name>
    <dbReference type="NCBI Taxonomy" id="315347"/>
    <lineage>
        <taxon>Eukaryota</taxon>
        <taxon>Viridiplantae</taxon>
        <taxon>Streptophyta</taxon>
        <taxon>Embryophyta</taxon>
        <taxon>Tracheophyta</taxon>
        <taxon>Spermatophyta</taxon>
        <taxon>Magnoliopsida</taxon>
        <taxon>eudicotyledons</taxon>
        <taxon>Gunneridae</taxon>
        <taxon>Pentapetalae</taxon>
        <taxon>asterids</taxon>
        <taxon>lamiids</taxon>
        <taxon>Solanales</taxon>
        <taxon>Solanaceae</taxon>
        <taxon>Solanoideae</taxon>
        <taxon>Solaneae</taxon>
        <taxon>Solanum</taxon>
    </lineage>
</organism>
<accession>A0AAF0U5A4</accession>
<dbReference type="GO" id="GO:0016787">
    <property type="term" value="F:hydrolase activity"/>
    <property type="evidence" value="ECO:0007669"/>
    <property type="project" value="TreeGrafter"/>
</dbReference>
<name>A0AAF0U5A4_SOLVR</name>
<dbReference type="InterPro" id="IPR011042">
    <property type="entry name" value="6-blade_b-propeller_TolB-like"/>
</dbReference>
<evidence type="ECO:0008006" key="3">
    <source>
        <dbReference type="Google" id="ProtNLM"/>
    </source>
</evidence>
<keyword evidence="2" id="KW-1185">Reference proteome</keyword>
<gene>
    <name evidence="1" type="ORF">MTR67_032835</name>
</gene>
<protein>
    <recommendedName>
        <fullName evidence="3">Strictosidine synthase</fullName>
    </recommendedName>
</protein>
<evidence type="ECO:0000313" key="2">
    <source>
        <dbReference type="Proteomes" id="UP001234989"/>
    </source>
</evidence>
<evidence type="ECO:0000313" key="1">
    <source>
        <dbReference type="EMBL" id="WMV39450.1"/>
    </source>
</evidence>
<proteinExistence type="predicted"/>